<feature type="region of interest" description="Disordered" evidence="1">
    <location>
        <begin position="102"/>
        <end position="161"/>
    </location>
</feature>
<evidence type="ECO:0000256" key="1">
    <source>
        <dbReference type="SAM" id="MobiDB-lite"/>
    </source>
</evidence>
<evidence type="ECO:0000313" key="3">
    <source>
        <dbReference type="Proteomes" id="UP000279236"/>
    </source>
</evidence>
<comment type="caution">
    <text evidence="2">The sequence shown here is derived from an EMBL/GenBank/DDBJ whole genome shotgun (WGS) entry which is preliminary data.</text>
</comment>
<gene>
    <name evidence="2" type="ORF">EHS24_009348</name>
</gene>
<dbReference type="GeneID" id="39593891"/>
<dbReference type="PANTHER" id="PTHR38696">
    <property type="entry name" value="MEDIATOR OF RNA POLYMERASE II TRANSCRIPTION SUBUNIT 13"/>
    <property type="match status" value="1"/>
</dbReference>
<reference evidence="2 3" key="1">
    <citation type="submission" date="2018-11" db="EMBL/GenBank/DDBJ databases">
        <title>Genome sequence of Apiotrichum porosum DSM 27194.</title>
        <authorList>
            <person name="Aliyu H."/>
            <person name="Gorte O."/>
            <person name="Ochsenreither K."/>
        </authorList>
    </citation>
    <scope>NUCLEOTIDE SEQUENCE [LARGE SCALE GENOMIC DNA]</scope>
    <source>
        <strain evidence="2 3">DSM 27194</strain>
    </source>
</reference>
<feature type="compositionally biased region" description="Polar residues" evidence="1">
    <location>
        <begin position="188"/>
        <end position="198"/>
    </location>
</feature>
<feature type="region of interest" description="Disordered" evidence="1">
    <location>
        <begin position="173"/>
        <end position="198"/>
    </location>
</feature>
<feature type="compositionally biased region" description="Polar residues" evidence="1">
    <location>
        <begin position="1"/>
        <end position="12"/>
    </location>
</feature>
<feature type="compositionally biased region" description="Low complexity" evidence="1">
    <location>
        <begin position="151"/>
        <end position="161"/>
    </location>
</feature>
<organism evidence="2 3">
    <name type="scientific">Apiotrichum porosum</name>
    <dbReference type="NCBI Taxonomy" id="105984"/>
    <lineage>
        <taxon>Eukaryota</taxon>
        <taxon>Fungi</taxon>
        <taxon>Dikarya</taxon>
        <taxon>Basidiomycota</taxon>
        <taxon>Agaricomycotina</taxon>
        <taxon>Tremellomycetes</taxon>
        <taxon>Trichosporonales</taxon>
        <taxon>Trichosporonaceae</taxon>
        <taxon>Apiotrichum</taxon>
    </lineage>
</organism>
<proteinExistence type="predicted"/>
<protein>
    <submittedName>
        <fullName evidence="2">Uncharacterized protein</fullName>
    </submittedName>
</protein>
<feature type="compositionally biased region" description="Pro residues" evidence="1">
    <location>
        <begin position="121"/>
        <end position="130"/>
    </location>
</feature>
<accession>A0A427XLG0</accession>
<dbReference type="RefSeq" id="XP_028474805.1">
    <property type="nucleotide sequence ID" value="XM_028624637.1"/>
</dbReference>
<dbReference type="AlphaFoldDB" id="A0A427XLG0"/>
<name>A0A427XLG0_9TREE</name>
<feature type="region of interest" description="Disordered" evidence="1">
    <location>
        <begin position="1"/>
        <end position="48"/>
    </location>
</feature>
<dbReference type="PANTHER" id="PTHR38696:SF1">
    <property type="entry name" value="MEDIATOR OF RNA POLYMERASE II TRANSCRIPTION SUBUNIT 13"/>
    <property type="match status" value="1"/>
</dbReference>
<dbReference type="STRING" id="105984.A0A427XLG0"/>
<keyword evidence="3" id="KW-1185">Reference proteome</keyword>
<dbReference type="EMBL" id="RSCE01000009">
    <property type="protein sequence ID" value="RSH79696.1"/>
    <property type="molecule type" value="Genomic_DNA"/>
</dbReference>
<sequence>MSSLKGDLNNNLADMMSDEQDEQDNHDHPPPYIPPPQGSSAHPVDGKQQPPLTFACILLSRQDRVRVLGFPAEYIPPVREAINNAWPKGIQKEAPFESGFEWKLSGRPSTRGRPARTVGPSTPPGSPPDPSHVHQGLASRRLVRPDQEDASTTGTRRASSTLRTIWSARRSTTPCTIGTRASKKKPTRNSGVTSSSSRVELRKAQHIAVADVSGSPWISSSDADIANSRLLVCQLLGAADALGYELVGSVNLGKPADKDYGMLDSLFFASKLV</sequence>
<dbReference type="Proteomes" id="UP000279236">
    <property type="component" value="Unassembled WGS sequence"/>
</dbReference>
<dbReference type="OrthoDB" id="58379at2759"/>
<evidence type="ECO:0000313" key="2">
    <source>
        <dbReference type="EMBL" id="RSH79696.1"/>
    </source>
</evidence>